<protein>
    <submittedName>
        <fullName evidence="5">Polyketide cyclase / dehydrase and lipid transport</fullName>
    </submittedName>
</protein>
<evidence type="ECO:0000313" key="6">
    <source>
        <dbReference type="Proteomes" id="UP000325286"/>
    </source>
</evidence>
<name>A0A5B9QP61_9BACT</name>
<accession>A0A5B9QP61</accession>
<dbReference type="OrthoDB" id="3695445at2"/>
<keyword evidence="6" id="KW-1185">Reference proteome</keyword>
<dbReference type="RefSeq" id="WP_084427746.1">
    <property type="nucleotide sequence ID" value="NZ_CP042914.1"/>
</dbReference>
<gene>
    <name evidence="5" type="ORF">UC8_07640</name>
</gene>
<dbReference type="PANTHER" id="PTHR33824">
    <property type="entry name" value="POLYKETIDE CYCLASE/DEHYDRASE AND LIPID TRANSPORT SUPERFAMILY PROTEIN"/>
    <property type="match status" value="1"/>
</dbReference>
<evidence type="ECO:0000259" key="3">
    <source>
        <dbReference type="Pfam" id="PF03364"/>
    </source>
</evidence>
<dbReference type="InterPro" id="IPR005031">
    <property type="entry name" value="COQ10_START"/>
</dbReference>
<evidence type="ECO:0000313" key="5">
    <source>
        <dbReference type="EMBL" id="QEG38806.1"/>
    </source>
</evidence>
<dbReference type="Proteomes" id="UP000325286">
    <property type="component" value="Chromosome"/>
</dbReference>
<evidence type="ECO:0000259" key="4">
    <source>
        <dbReference type="Pfam" id="PF11127"/>
    </source>
</evidence>
<dbReference type="EMBL" id="CP042914">
    <property type="protein sequence ID" value="QEG38806.1"/>
    <property type="molecule type" value="Genomic_DNA"/>
</dbReference>
<evidence type="ECO:0000256" key="2">
    <source>
        <dbReference type="SAM" id="MobiDB-lite"/>
    </source>
</evidence>
<feature type="domain" description="Coenzyme Q-binding protein COQ10 START" evidence="3">
    <location>
        <begin position="119"/>
        <end position="243"/>
    </location>
</feature>
<dbReference type="AlphaFoldDB" id="A0A5B9QP61"/>
<dbReference type="Pfam" id="PF11127">
    <property type="entry name" value="YgaP-like_TM"/>
    <property type="match status" value="1"/>
</dbReference>
<reference evidence="5 6" key="1">
    <citation type="submission" date="2019-08" db="EMBL/GenBank/DDBJ databases">
        <title>Deep-cultivation of Planctomycetes and their phenomic and genomic characterization uncovers novel biology.</title>
        <authorList>
            <person name="Wiegand S."/>
            <person name="Jogler M."/>
            <person name="Boedeker C."/>
            <person name="Pinto D."/>
            <person name="Vollmers J."/>
            <person name="Rivas-Marin E."/>
            <person name="Kohn T."/>
            <person name="Peeters S.H."/>
            <person name="Heuer A."/>
            <person name="Rast P."/>
            <person name="Oberbeckmann S."/>
            <person name="Bunk B."/>
            <person name="Jeske O."/>
            <person name="Meyerdierks A."/>
            <person name="Storesund J.E."/>
            <person name="Kallscheuer N."/>
            <person name="Luecker S."/>
            <person name="Lage O.M."/>
            <person name="Pohl T."/>
            <person name="Merkel B.J."/>
            <person name="Hornburger P."/>
            <person name="Mueller R.-W."/>
            <person name="Bruemmer F."/>
            <person name="Labrenz M."/>
            <person name="Spormann A.M."/>
            <person name="Op den Camp H."/>
            <person name="Overmann J."/>
            <person name="Amann R."/>
            <person name="Jetten M.S.M."/>
            <person name="Mascher T."/>
            <person name="Medema M.H."/>
            <person name="Devos D.P."/>
            <person name="Kaster A.-K."/>
            <person name="Ovreas L."/>
            <person name="Rohde M."/>
            <person name="Galperin M.Y."/>
            <person name="Jogler C."/>
        </authorList>
    </citation>
    <scope>NUCLEOTIDE SEQUENCE [LARGE SCALE GENOMIC DNA]</scope>
    <source>
        <strain evidence="5 6">UC8</strain>
    </source>
</reference>
<sequence length="266" mass="28786">MSALSASQTRAIVQRDANAPASIRSHEPSPNQQCQTSLNVGSTERKVSTLGGAALILTGLSRGSLSGLLLSMAGGSLLYRGLSGHCYAYQALGINTDDHTDKSVIPAQSGTKVDLSVTVNRPIDELYSFWRNLENLPDTMRHLKSVESLDGNRSRWVAEGPMGVTIEWEAETFNEREPELIAWRSLPGSQVDTTGSIRFKELENGRGTAVTVSLKYDPPGGKVGSAIAWLMGGDAEQQIDEDLRRFKSRLEAGEIPTIEGQSSGRR</sequence>
<evidence type="ECO:0000256" key="1">
    <source>
        <dbReference type="ARBA" id="ARBA00008918"/>
    </source>
</evidence>
<dbReference type="Pfam" id="PF03364">
    <property type="entry name" value="Polyketide_cyc"/>
    <property type="match status" value="1"/>
</dbReference>
<organism evidence="5 6">
    <name type="scientific">Roseimaritima ulvae</name>
    <dbReference type="NCBI Taxonomy" id="980254"/>
    <lineage>
        <taxon>Bacteria</taxon>
        <taxon>Pseudomonadati</taxon>
        <taxon>Planctomycetota</taxon>
        <taxon>Planctomycetia</taxon>
        <taxon>Pirellulales</taxon>
        <taxon>Pirellulaceae</taxon>
        <taxon>Roseimaritima</taxon>
    </lineage>
</organism>
<comment type="similarity">
    <text evidence="1">Belongs to the ribosome association toxin RatA family.</text>
</comment>
<feature type="domain" description="Inner membrane protein YgaP-like transmembrane" evidence="4">
    <location>
        <begin position="39"/>
        <end position="97"/>
    </location>
</feature>
<dbReference type="InterPro" id="IPR047137">
    <property type="entry name" value="ORF3"/>
</dbReference>
<dbReference type="InterPro" id="IPR021309">
    <property type="entry name" value="YgaP-like_TM"/>
</dbReference>
<feature type="region of interest" description="Disordered" evidence="2">
    <location>
        <begin position="15"/>
        <end position="35"/>
    </location>
</feature>
<dbReference type="SUPFAM" id="SSF55961">
    <property type="entry name" value="Bet v1-like"/>
    <property type="match status" value="1"/>
</dbReference>
<dbReference type="InterPro" id="IPR023393">
    <property type="entry name" value="START-like_dom_sf"/>
</dbReference>
<dbReference type="CDD" id="cd07817">
    <property type="entry name" value="SRPBCC_8"/>
    <property type="match status" value="1"/>
</dbReference>
<proteinExistence type="inferred from homology"/>
<dbReference type="PANTHER" id="PTHR33824:SF7">
    <property type="entry name" value="POLYKETIDE CYCLASE_DEHYDRASE AND LIPID TRANSPORT SUPERFAMILY PROTEIN"/>
    <property type="match status" value="1"/>
</dbReference>
<dbReference type="KEGG" id="rul:UC8_07640"/>
<dbReference type="Gene3D" id="3.30.530.20">
    <property type="match status" value="1"/>
</dbReference>